<dbReference type="SUPFAM" id="SSF53335">
    <property type="entry name" value="S-adenosyl-L-methionine-dependent methyltransferases"/>
    <property type="match status" value="1"/>
</dbReference>
<dbReference type="CDD" id="cd02440">
    <property type="entry name" value="AdoMet_MTases"/>
    <property type="match status" value="1"/>
</dbReference>
<keyword evidence="9" id="KW-1185">Reference proteome</keyword>
<name>A0A3N9TFA3_9VIBR</name>
<keyword evidence="5 7" id="KW-0808">Transferase</keyword>
<keyword evidence="6 7" id="KW-0949">S-adenosyl-L-methionine</keyword>
<evidence type="ECO:0000256" key="4">
    <source>
        <dbReference type="ARBA" id="ARBA00022603"/>
    </source>
</evidence>
<evidence type="ECO:0000256" key="1">
    <source>
        <dbReference type="ARBA" id="ARBA00004496"/>
    </source>
</evidence>
<dbReference type="GO" id="GO:0005737">
    <property type="term" value="C:cytoplasm"/>
    <property type="evidence" value="ECO:0007669"/>
    <property type="project" value="UniProtKB-SubCell"/>
</dbReference>
<dbReference type="PROSITE" id="PS01279">
    <property type="entry name" value="PCMT"/>
    <property type="match status" value="1"/>
</dbReference>
<dbReference type="GO" id="GO:0030091">
    <property type="term" value="P:protein repair"/>
    <property type="evidence" value="ECO:0007669"/>
    <property type="project" value="UniProtKB-UniRule"/>
</dbReference>
<dbReference type="NCBIfam" id="NF001453">
    <property type="entry name" value="PRK00312.1"/>
    <property type="match status" value="1"/>
</dbReference>
<protein>
    <recommendedName>
        <fullName evidence="7">Protein-L-isoaspartate O-methyltransferase</fullName>
        <ecNumber evidence="7">2.1.1.77</ecNumber>
    </recommendedName>
    <alternativeName>
        <fullName evidence="7">L-isoaspartyl protein carboxyl methyltransferase</fullName>
    </alternativeName>
    <alternativeName>
        <fullName evidence="7">Protein L-isoaspartyl methyltransferase</fullName>
    </alternativeName>
    <alternativeName>
        <fullName evidence="7">Protein-beta-aspartate methyltransferase</fullName>
        <shortName evidence="7">PIMT</shortName>
    </alternativeName>
</protein>
<dbReference type="Gene3D" id="3.40.50.150">
    <property type="entry name" value="Vaccinia Virus protein VP39"/>
    <property type="match status" value="1"/>
</dbReference>
<dbReference type="RefSeq" id="WP_124937316.1">
    <property type="nucleotide sequence ID" value="NZ_RJVQ01000004.1"/>
</dbReference>
<evidence type="ECO:0000313" key="9">
    <source>
        <dbReference type="Proteomes" id="UP000281112"/>
    </source>
</evidence>
<dbReference type="Pfam" id="PF01135">
    <property type="entry name" value="PCMT"/>
    <property type="match status" value="1"/>
</dbReference>
<comment type="function">
    <text evidence="7">Catalyzes the methyl esterification of L-isoaspartyl residues in peptides and proteins that result from spontaneous decomposition of normal L-aspartyl and L-asparaginyl residues. It plays a role in the repair and/or degradation of damaged proteins.</text>
</comment>
<organism evidence="8 9">
    <name type="scientific">Vibrio viridaestus</name>
    <dbReference type="NCBI Taxonomy" id="2487322"/>
    <lineage>
        <taxon>Bacteria</taxon>
        <taxon>Pseudomonadati</taxon>
        <taxon>Pseudomonadota</taxon>
        <taxon>Gammaproteobacteria</taxon>
        <taxon>Vibrionales</taxon>
        <taxon>Vibrionaceae</taxon>
        <taxon>Vibrio</taxon>
    </lineage>
</organism>
<accession>A0A3N9TFA3</accession>
<keyword evidence="3 7" id="KW-0963">Cytoplasm</keyword>
<dbReference type="Proteomes" id="UP000281112">
    <property type="component" value="Unassembled WGS sequence"/>
</dbReference>
<sequence>MLNPHADKLIEFLKRNGVEDQSVLNAINTLPREHFVSQAMIHQAYENNALPIGHGQTISQPYIVAKMTQLLNLTSQSRVLEVGTGSGYQTAVLARLVEHVYSVERIKALQWEAKRRLRQLDIYNFSLKHGDGWQGWAAKAPFDAIIVTAAASQVPEVLLQQLADGGRLVIPVGQDSQQLLRIKRIGDEFDTQAIETVKFVPLVAGDLA</sequence>
<evidence type="ECO:0000256" key="7">
    <source>
        <dbReference type="HAMAP-Rule" id="MF_00090"/>
    </source>
</evidence>
<gene>
    <name evidence="7" type="primary">pcm</name>
    <name evidence="8" type="ORF">EES38_11360</name>
</gene>
<dbReference type="AlphaFoldDB" id="A0A3N9TFA3"/>
<dbReference type="InterPro" id="IPR000682">
    <property type="entry name" value="PCMT"/>
</dbReference>
<dbReference type="EC" id="2.1.1.77" evidence="7"/>
<dbReference type="FunFam" id="3.40.50.150:FF:000010">
    <property type="entry name" value="Protein-L-isoaspartate O-methyltransferase"/>
    <property type="match status" value="1"/>
</dbReference>
<comment type="similarity">
    <text evidence="2 7">Belongs to the methyltransferase superfamily. L-isoaspartyl/D-aspartyl protein methyltransferase family.</text>
</comment>
<comment type="caution">
    <text evidence="8">The sequence shown here is derived from an EMBL/GenBank/DDBJ whole genome shotgun (WGS) entry which is preliminary data.</text>
</comment>
<proteinExistence type="inferred from homology"/>
<dbReference type="HAMAP" id="MF_00090">
    <property type="entry name" value="PIMT"/>
    <property type="match status" value="1"/>
</dbReference>
<feature type="active site" evidence="7">
    <location>
        <position position="59"/>
    </location>
</feature>
<dbReference type="NCBIfam" id="TIGR00080">
    <property type="entry name" value="pimt"/>
    <property type="match status" value="1"/>
</dbReference>
<dbReference type="PANTHER" id="PTHR11579">
    <property type="entry name" value="PROTEIN-L-ISOASPARTATE O-METHYLTRANSFERASE"/>
    <property type="match status" value="1"/>
</dbReference>
<evidence type="ECO:0000256" key="2">
    <source>
        <dbReference type="ARBA" id="ARBA00005369"/>
    </source>
</evidence>
<dbReference type="GO" id="GO:0032259">
    <property type="term" value="P:methylation"/>
    <property type="evidence" value="ECO:0007669"/>
    <property type="project" value="UniProtKB-KW"/>
</dbReference>
<evidence type="ECO:0000256" key="6">
    <source>
        <dbReference type="ARBA" id="ARBA00022691"/>
    </source>
</evidence>
<keyword evidence="4 7" id="KW-0489">Methyltransferase</keyword>
<dbReference type="InterPro" id="IPR029063">
    <property type="entry name" value="SAM-dependent_MTases_sf"/>
</dbReference>
<evidence type="ECO:0000256" key="5">
    <source>
        <dbReference type="ARBA" id="ARBA00022679"/>
    </source>
</evidence>
<reference evidence="8 9" key="1">
    <citation type="submission" date="2018-11" db="EMBL/GenBank/DDBJ databases">
        <title>Vibrio LJC006 sp. nov., isolated from seawater during the bloom of the enteromorpha.</title>
        <authorList>
            <person name="Liang J."/>
        </authorList>
    </citation>
    <scope>NUCLEOTIDE SEQUENCE [LARGE SCALE GENOMIC DNA]</scope>
    <source>
        <strain evidence="8 9">LJC006</strain>
    </source>
</reference>
<comment type="catalytic activity">
    <reaction evidence="7">
        <text>[protein]-L-isoaspartate + S-adenosyl-L-methionine = [protein]-L-isoaspartate alpha-methyl ester + S-adenosyl-L-homocysteine</text>
        <dbReference type="Rhea" id="RHEA:12705"/>
        <dbReference type="Rhea" id="RHEA-COMP:12143"/>
        <dbReference type="Rhea" id="RHEA-COMP:12144"/>
        <dbReference type="ChEBI" id="CHEBI:57856"/>
        <dbReference type="ChEBI" id="CHEBI:59789"/>
        <dbReference type="ChEBI" id="CHEBI:90596"/>
        <dbReference type="ChEBI" id="CHEBI:90598"/>
        <dbReference type="EC" id="2.1.1.77"/>
    </reaction>
</comment>
<dbReference type="PANTHER" id="PTHR11579:SF0">
    <property type="entry name" value="PROTEIN-L-ISOASPARTATE(D-ASPARTATE) O-METHYLTRANSFERASE"/>
    <property type="match status" value="1"/>
</dbReference>
<dbReference type="GO" id="GO:0004719">
    <property type="term" value="F:protein-L-isoaspartate (D-aspartate) O-methyltransferase activity"/>
    <property type="evidence" value="ECO:0007669"/>
    <property type="project" value="UniProtKB-UniRule"/>
</dbReference>
<comment type="subcellular location">
    <subcellularLocation>
        <location evidence="1 7">Cytoplasm</location>
    </subcellularLocation>
</comment>
<dbReference type="OrthoDB" id="9810066at2"/>
<evidence type="ECO:0000313" key="8">
    <source>
        <dbReference type="EMBL" id="RQW62918.1"/>
    </source>
</evidence>
<evidence type="ECO:0000256" key="3">
    <source>
        <dbReference type="ARBA" id="ARBA00022490"/>
    </source>
</evidence>
<dbReference type="EMBL" id="RJVQ01000004">
    <property type="protein sequence ID" value="RQW62918.1"/>
    <property type="molecule type" value="Genomic_DNA"/>
</dbReference>